<organism evidence="9 10">
    <name type="scientific">Chromatocurvus halotolerans</name>
    <dbReference type="NCBI Taxonomy" id="1132028"/>
    <lineage>
        <taxon>Bacteria</taxon>
        <taxon>Pseudomonadati</taxon>
        <taxon>Pseudomonadota</taxon>
        <taxon>Gammaproteobacteria</taxon>
        <taxon>Cellvibrionales</taxon>
        <taxon>Halieaceae</taxon>
        <taxon>Chromatocurvus</taxon>
    </lineage>
</organism>
<keyword evidence="3" id="KW-0813">Transport</keyword>
<reference evidence="9 10" key="1">
    <citation type="submission" date="2019-03" db="EMBL/GenBank/DDBJ databases">
        <title>Genomic Encyclopedia of Type Strains, Phase IV (KMG-IV): sequencing the most valuable type-strain genomes for metagenomic binning, comparative biology and taxonomic classification.</title>
        <authorList>
            <person name="Goeker M."/>
        </authorList>
    </citation>
    <scope>NUCLEOTIDE SEQUENCE [LARGE SCALE GENOMIC DNA]</scope>
    <source>
        <strain evidence="9 10">DSM 23344</strain>
    </source>
</reference>
<name>A0A4R2L6Y4_9GAMM</name>
<feature type="transmembrane region" description="Helical" evidence="8">
    <location>
        <begin position="201"/>
        <end position="222"/>
    </location>
</feature>
<protein>
    <submittedName>
        <fullName evidence="9">Iron complex transport system permease protein</fullName>
    </submittedName>
</protein>
<keyword evidence="7 8" id="KW-0472">Membrane</keyword>
<evidence type="ECO:0000256" key="1">
    <source>
        <dbReference type="ARBA" id="ARBA00004651"/>
    </source>
</evidence>
<dbReference type="PANTHER" id="PTHR30472:SF25">
    <property type="entry name" value="ABC TRANSPORTER PERMEASE PROTEIN MJ0876-RELATED"/>
    <property type="match status" value="1"/>
</dbReference>
<feature type="transmembrane region" description="Helical" evidence="8">
    <location>
        <begin position="12"/>
        <end position="35"/>
    </location>
</feature>
<dbReference type="AlphaFoldDB" id="A0A4R2L6Y4"/>
<evidence type="ECO:0000313" key="10">
    <source>
        <dbReference type="Proteomes" id="UP000294980"/>
    </source>
</evidence>
<dbReference type="GO" id="GO:0005886">
    <property type="term" value="C:plasma membrane"/>
    <property type="evidence" value="ECO:0007669"/>
    <property type="project" value="UniProtKB-SubCell"/>
</dbReference>
<dbReference type="EMBL" id="SLWX01000001">
    <property type="protein sequence ID" value="TCO78428.1"/>
    <property type="molecule type" value="Genomic_DNA"/>
</dbReference>
<dbReference type="InterPro" id="IPR000522">
    <property type="entry name" value="ABC_transptr_permease_BtuC"/>
</dbReference>
<dbReference type="FunFam" id="1.10.3470.10:FF:000001">
    <property type="entry name" value="Vitamin B12 ABC transporter permease BtuC"/>
    <property type="match status" value="1"/>
</dbReference>
<gene>
    <name evidence="9" type="ORF">EV688_101245</name>
</gene>
<sequence length="346" mass="35261">MYGDRSSRARRVIAVLTGLQLPALLLGVALGVVALSPDELLGALADMLRGDTSSQAALIVGHIRLPRTLLAAACGTILALCGAVTQGLFRNPLADPSLIGVTGGASLGAALVMVLAAPAGLALMLGLVSAGAFLGGAAAVVLVYRLATDSSGTSVATMLLAGIGITALSGAAVSLLEFHADNQMLRRISLWKMGSFDNARLPELGLAFGVTALLCTVLPRYASALNALLLGESEASHLGVDVARLKRHLVAWVALGVGVSVALAGTIAFVGLVVPHMIRLLTGPDHRYLLPASALAGALLLMCADTAARLLAPPAEVPVGILTALLGVPFFMSLLRQRRQFGLPAA</sequence>
<keyword evidence="10" id="KW-1185">Reference proteome</keyword>
<dbReference type="PANTHER" id="PTHR30472">
    <property type="entry name" value="FERRIC ENTEROBACTIN TRANSPORT SYSTEM PERMEASE PROTEIN"/>
    <property type="match status" value="1"/>
</dbReference>
<evidence type="ECO:0000256" key="8">
    <source>
        <dbReference type="SAM" id="Phobius"/>
    </source>
</evidence>
<evidence type="ECO:0000256" key="4">
    <source>
        <dbReference type="ARBA" id="ARBA00022475"/>
    </source>
</evidence>
<evidence type="ECO:0000256" key="7">
    <source>
        <dbReference type="ARBA" id="ARBA00023136"/>
    </source>
</evidence>
<feature type="transmembrane region" description="Helical" evidence="8">
    <location>
        <begin position="288"/>
        <end position="311"/>
    </location>
</feature>
<dbReference type="CDD" id="cd06550">
    <property type="entry name" value="TM_ABC_iron-siderophores_like"/>
    <property type="match status" value="1"/>
</dbReference>
<dbReference type="SUPFAM" id="SSF81345">
    <property type="entry name" value="ABC transporter involved in vitamin B12 uptake, BtuC"/>
    <property type="match status" value="1"/>
</dbReference>
<evidence type="ECO:0000256" key="3">
    <source>
        <dbReference type="ARBA" id="ARBA00022448"/>
    </source>
</evidence>
<proteinExistence type="inferred from homology"/>
<evidence type="ECO:0000313" key="9">
    <source>
        <dbReference type="EMBL" id="TCO78428.1"/>
    </source>
</evidence>
<dbReference type="GO" id="GO:0033214">
    <property type="term" value="P:siderophore-iron import into cell"/>
    <property type="evidence" value="ECO:0007669"/>
    <property type="project" value="TreeGrafter"/>
</dbReference>
<comment type="caution">
    <text evidence="9">The sequence shown here is derived from an EMBL/GenBank/DDBJ whole genome shotgun (WGS) entry which is preliminary data.</text>
</comment>
<keyword evidence="4" id="KW-1003">Cell membrane</keyword>
<comment type="similarity">
    <text evidence="2">Belongs to the binding-protein-dependent transport system permease family. FecCD subfamily.</text>
</comment>
<dbReference type="Pfam" id="PF01032">
    <property type="entry name" value="FecCD"/>
    <property type="match status" value="1"/>
</dbReference>
<feature type="transmembrane region" description="Helical" evidence="8">
    <location>
        <begin position="98"/>
        <end position="116"/>
    </location>
</feature>
<comment type="subcellular location">
    <subcellularLocation>
        <location evidence="1">Cell membrane</location>
        <topology evidence="1">Multi-pass membrane protein</topology>
    </subcellularLocation>
</comment>
<feature type="transmembrane region" description="Helical" evidence="8">
    <location>
        <begin position="123"/>
        <end position="147"/>
    </location>
</feature>
<keyword evidence="5 8" id="KW-0812">Transmembrane</keyword>
<accession>A0A4R2L6Y4</accession>
<feature type="transmembrane region" description="Helical" evidence="8">
    <location>
        <begin position="317"/>
        <end position="335"/>
    </location>
</feature>
<dbReference type="Gene3D" id="1.10.3470.10">
    <property type="entry name" value="ABC transporter involved in vitamin B12 uptake, BtuC"/>
    <property type="match status" value="1"/>
</dbReference>
<feature type="transmembrane region" description="Helical" evidence="8">
    <location>
        <begin position="249"/>
        <end position="276"/>
    </location>
</feature>
<dbReference type="RefSeq" id="WP_240624292.1">
    <property type="nucleotide sequence ID" value="NZ_QQSW01000006.1"/>
</dbReference>
<dbReference type="GO" id="GO:0022857">
    <property type="term" value="F:transmembrane transporter activity"/>
    <property type="evidence" value="ECO:0007669"/>
    <property type="project" value="InterPro"/>
</dbReference>
<evidence type="ECO:0000256" key="5">
    <source>
        <dbReference type="ARBA" id="ARBA00022692"/>
    </source>
</evidence>
<evidence type="ECO:0000256" key="6">
    <source>
        <dbReference type="ARBA" id="ARBA00022989"/>
    </source>
</evidence>
<dbReference type="InterPro" id="IPR037294">
    <property type="entry name" value="ABC_BtuC-like"/>
</dbReference>
<dbReference type="Proteomes" id="UP000294980">
    <property type="component" value="Unassembled WGS sequence"/>
</dbReference>
<keyword evidence="6 8" id="KW-1133">Transmembrane helix</keyword>
<evidence type="ECO:0000256" key="2">
    <source>
        <dbReference type="ARBA" id="ARBA00007935"/>
    </source>
</evidence>
<feature type="transmembrane region" description="Helical" evidence="8">
    <location>
        <begin position="159"/>
        <end position="180"/>
    </location>
</feature>